<evidence type="ECO:0000256" key="2">
    <source>
        <dbReference type="ARBA" id="ARBA00006555"/>
    </source>
</evidence>
<keyword evidence="4" id="KW-1003">Cell membrane</keyword>
<dbReference type="GO" id="GO:0098797">
    <property type="term" value="C:plasma membrane protein complex"/>
    <property type="evidence" value="ECO:0007669"/>
    <property type="project" value="TreeGrafter"/>
</dbReference>
<feature type="chain" id="PRO_5030602367" evidence="10">
    <location>
        <begin position="19"/>
        <end position="282"/>
    </location>
</feature>
<evidence type="ECO:0000259" key="11">
    <source>
        <dbReference type="PROSITE" id="PS52015"/>
    </source>
</evidence>
<name>A0A7Y0AH17_9BACT</name>
<evidence type="ECO:0000256" key="1">
    <source>
        <dbReference type="ARBA" id="ARBA00004383"/>
    </source>
</evidence>
<dbReference type="Pfam" id="PF03544">
    <property type="entry name" value="TonB_C"/>
    <property type="match status" value="2"/>
</dbReference>
<keyword evidence="9" id="KW-0472">Membrane</keyword>
<gene>
    <name evidence="12" type="ORF">HHL22_18530</name>
</gene>
<feature type="domain" description="TonB C-terminal" evidence="11">
    <location>
        <begin position="193"/>
        <end position="282"/>
    </location>
</feature>
<dbReference type="NCBIfam" id="TIGR01352">
    <property type="entry name" value="tonB_Cterm"/>
    <property type="match status" value="2"/>
</dbReference>
<dbReference type="PANTHER" id="PTHR33446">
    <property type="entry name" value="PROTEIN TONB-RELATED"/>
    <property type="match status" value="1"/>
</dbReference>
<dbReference type="PANTHER" id="PTHR33446:SF2">
    <property type="entry name" value="PROTEIN TONB"/>
    <property type="match status" value="1"/>
</dbReference>
<keyword evidence="10" id="KW-0732">Signal</keyword>
<evidence type="ECO:0000256" key="6">
    <source>
        <dbReference type="ARBA" id="ARBA00022692"/>
    </source>
</evidence>
<dbReference type="SUPFAM" id="SSF74653">
    <property type="entry name" value="TolA/TonB C-terminal domain"/>
    <property type="match status" value="2"/>
</dbReference>
<protein>
    <submittedName>
        <fullName evidence="12">Energy transducer TonB</fullName>
    </submittedName>
</protein>
<dbReference type="GO" id="GO:0030288">
    <property type="term" value="C:outer membrane-bounded periplasmic space"/>
    <property type="evidence" value="ECO:0007669"/>
    <property type="project" value="InterPro"/>
</dbReference>
<dbReference type="EMBL" id="JABBGH010000003">
    <property type="protein sequence ID" value="NML67206.1"/>
    <property type="molecule type" value="Genomic_DNA"/>
</dbReference>
<evidence type="ECO:0000256" key="5">
    <source>
        <dbReference type="ARBA" id="ARBA00022519"/>
    </source>
</evidence>
<evidence type="ECO:0000256" key="10">
    <source>
        <dbReference type="SAM" id="SignalP"/>
    </source>
</evidence>
<feature type="domain" description="TonB C-terminal" evidence="11">
    <location>
        <begin position="49"/>
        <end position="145"/>
    </location>
</feature>
<dbReference type="AlphaFoldDB" id="A0A7Y0AH17"/>
<evidence type="ECO:0000256" key="9">
    <source>
        <dbReference type="ARBA" id="ARBA00023136"/>
    </source>
</evidence>
<dbReference type="PROSITE" id="PS52015">
    <property type="entry name" value="TONB_CTD"/>
    <property type="match status" value="2"/>
</dbReference>
<evidence type="ECO:0000256" key="8">
    <source>
        <dbReference type="ARBA" id="ARBA00022989"/>
    </source>
</evidence>
<feature type="signal peptide" evidence="10">
    <location>
        <begin position="1"/>
        <end position="18"/>
    </location>
</feature>
<dbReference type="InterPro" id="IPR003538">
    <property type="entry name" value="TonB"/>
</dbReference>
<keyword evidence="6" id="KW-0812">Transmembrane</keyword>
<dbReference type="RefSeq" id="WP_169532888.1">
    <property type="nucleotide sequence ID" value="NZ_JABBGH010000003.1"/>
</dbReference>
<comment type="similarity">
    <text evidence="2">Belongs to the TonB family.</text>
</comment>
<keyword evidence="7" id="KW-0653">Protein transport</keyword>
<dbReference type="Proteomes" id="UP000559626">
    <property type="component" value="Unassembled WGS sequence"/>
</dbReference>
<accession>A0A7Y0AH17</accession>
<dbReference type="GO" id="GO:0015891">
    <property type="term" value="P:siderophore transport"/>
    <property type="evidence" value="ECO:0007669"/>
    <property type="project" value="InterPro"/>
</dbReference>
<dbReference type="Gene3D" id="3.30.1150.10">
    <property type="match status" value="2"/>
</dbReference>
<evidence type="ECO:0000313" key="13">
    <source>
        <dbReference type="Proteomes" id="UP000559626"/>
    </source>
</evidence>
<evidence type="ECO:0000313" key="12">
    <source>
        <dbReference type="EMBL" id="NML67206.1"/>
    </source>
</evidence>
<sequence>MKPYFLALGLLAAAPALAQTTDKVKLKYKDPNDPKRIYDAVEQPAVPKGGPQAYADYLSTHQKYPAAALQAKQEGTVNVSFVVEKNGTVDEVAVTQPVAPLLDAEAIRLIKAGPRWTPAHSHGQVVRQRVAVPVSFVLAPGSGDVVQVAGKLADAKPLPPGAVAAAPGTVSTVGTTANGAGIIRPDKSAQPVGGNAAFFQYLQTNQKYPALARQRHIQGRVMVEFTVQPDGSLTDARVLQKKGSGLDEEAVRLIKAAPKWEPAQFQGQPIKQKMTLPVIFQL</sequence>
<evidence type="ECO:0000256" key="3">
    <source>
        <dbReference type="ARBA" id="ARBA00022448"/>
    </source>
</evidence>
<organism evidence="12 13">
    <name type="scientific">Hymenobacter polaris</name>
    <dbReference type="NCBI Taxonomy" id="2682546"/>
    <lineage>
        <taxon>Bacteria</taxon>
        <taxon>Pseudomonadati</taxon>
        <taxon>Bacteroidota</taxon>
        <taxon>Cytophagia</taxon>
        <taxon>Cytophagales</taxon>
        <taxon>Hymenobacteraceae</taxon>
        <taxon>Hymenobacter</taxon>
    </lineage>
</organism>
<comment type="subcellular location">
    <subcellularLocation>
        <location evidence="1">Cell inner membrane</location>
        <topology evidence="1">Single-pass membrane protein</topology>
        <orientation evidence="1">Periplasmic side</orientation>
    </subcellularLocation>
</comment>
<dbReference type="GO" id="GO:0055085">
    <property type="term" value="P:transmembrane transport"/>
    <property type="evidence" value="ECO:0007669"/>
    <property type="project" value="InterPro"/>
</dbReference>
<comment type="caution">
    <text evidence="12">The sequence shown here is derived from an EMBL/GenBank/DDBJ whole genome shotgun (WGS) entry which is preliminary data.</text>
</comment>
<keyword evidence="8" id="KW-1133">Transmembrane helix</keyword>
<keyword evidence="5" id="KW-0997">Cell inner membrane</keyword>
<dbReference type="GO" id="GO:0031992">
    <property type="term" value="F:energy transducer activity"/>
    <property type="evidence" value="ECO:0007669"/>
    <property type="project" value="InterPro"/>
</dbReference>
<dbReference type="InterPro" id="IPR051045">
    <property type="entry name" value="TonB-dependent_transducer"/>
</dbReference>
<dbReference type="InterPro" id="IPR037682">
    <property type="entry name" value="TonB_C"/>
</dbReference>
<evidence type="ECO:0000256" key="7">
    <source>
        <dbReference type="ARBA" id="ARBA00022927"/>
    </source>
</evidence>
<proteinExistence type="inferred from homology"/>
<keyword evidence="3" id="KW-0813">Transport</keyword>
<keyword evidence="13" id="KW-1185">Reference proteome</keyword>
<dbReference type="GO" id="GO:0015031">
    <property type="term" value="P:protein transport"/>
    <property type="evidence" value="ECO:0007669"/>
    <property type="project" value="UniProtKB-KW"/>
</dbReference>
<reference evidence="12 13" key="1">
    <citation type="submission" date="2020-04" db="EMBL/GenBank/DDBJ databases">
        <title>Hymenobacter polaris sp. nov., isolated from Arctic soil.</title>
        <authorList>
            <person name="Dahal R.H."/>
        </authorList>
    </citation>
    <scope>NUCLEOTIDE SEQUENCE [LARGE SCALE GENOMIC DNA]</scope>
    <source>
        <strain evidence="12 13">RP-2-7</strain>
    </source>
</reference>
<dbReference type="InterPro" id="IPR006260">
    <property type="entry name" value="TonB/TolA_C"/>
</dbReference>
<evidence type="ECO:0000256" key="4">
    <source>
        <dbReference type="ARBA" id="ARBA00022475"/>
    </source>
</evidence>
<dbReference type="PRINTS" id="PR01374">
    <property type="entry name" value="TONBPROTEIN"/>
</dbReference>